<organism evidence="3 4">
    <name type="scientific">Megamonas hypermegale</name>
    <dbReference type="NCBI Taxonomy" id="158847"/>
    <lineage>
        <taxon>Bacteria</taxon>
        <taxon>Bacillati</taxon>
        <taxon>Bacillota</taxon>
        <taxon>Negativicutes</taxon>
        <taxon>Selenomonadales</taxon>
        <taxon>Selenomonadaceae</taxon>
        <taxon>Megamonas</taxon>
    </lineage>
</organism>
<dbReference type="PANTHER" id="PTHR30535:SF34">
    <property type="entry name" value="MOLYBDATE-BINDING PROTEIN MOLA"/>
    <property type="match status" value="1"/>
</dbReference>
<proteinExistence type="inferred from homology"/>
<dbReference type="STRING" id="1122216.GCA_000423385_00152"/>
<reference evidence="3 4" key="1">
    <citation type="submission" date="2018-06" db="EMBL/GenBank/DDBJ databases">
        <authorList>
            <consortium name="Pathogen Informatics"/>
            <person name="Doyle S."/>
        </authorList>
    </citation>
    <scope>NUCLEOTIDE SEQUENCE [LARGE SCALE GENOMIC DNA]</scope>
    <source>
        <strain evidence="3 4">NCTC10571</strain>
    </source>
</reference>
<dbReference type="Pfam" id="PF01497">
    <property type="entry name" value="Peripla_BP_2"/>
    <property type="match status" value="1"/>
</dbReference>
<evidence type="ECO:0000313" key="3">
    <source>
        <dbReference type="EMBL" id="STY72248.1"/>
    </source>
</evidence>
<dbReference type="SUPFAM" id="SSF53807">
    <property type="entry name" value="Helical backbone' metal receptor"/>
    <property type="match status" value="1"/>
</dbReference>
<dbReference type="Proteomes" id="UP000255234">
    <property type="component" value="Unassembled WGS sequence"/>
</dbReference>
<dbReference type="Gene3D" id="3.40.50.1980">
    <property type="entry name" value="Nitrogenase molybdenum iron protein domain"/>
    <property type="match status" value="2"/>
</dbReference>
<comment type="similarity">
    <text evidence="1">Belongs to the bacterial solute-binding protein 8 family.</text>
</comment>
<dbReference type="GO" id="GO:0071281">
    <property type="term" value="P:cellular response to iron ion"/>
    <property type="evidence" value="ECO:0007669"/>
    <property type="project" value="TreeGrafter"/>
</dbReference>
<evidence type="ECO:0000256" key="1">
    <source>
        <dbReference type="ARBA" id="ARBA00008814"/>
    </source>
</evidence>
<evidence type="ECO:0000313" key="4">
    <source>
        <dbReference type="Proteomes" id="UP000255234"/>
    </source>
</evidence>
<dbReference type="InterPro" id="IPR050902">
    <property type="entry name" value="ABC_Transporter_SBP"/>
</dbReference>
<dbReference type="AlphaFoldDB" id="A0A378P1U6"/>
<dbReference type="EMBL" id="UGPP01000001">
    <property type="protein sequence ID" value="STY72248.1"/>
    <property type="molecule type" value="Genomic_DNA"/>
</dbReference>
<dbReference type="PANTHER" id="PTHR30535">
    <property type="entry name" value="VITAMIN B12-BINDING PROTEIN"/>
    <property type="match status" value="1"/>
</dbReference>
<dbReference type="InterPro" id="IPR002491">
    <property type="entry name" value="ABC_transptr_periplasmic_BD"/>
</dbReference>
<gene>
    <name evidence="3" type="primary">isdE_2</name>
    <name evidence="3" type="ORF">NCTC10571_02439</name>
</gene>
<dbReference type="RefSeq" id="WP_115152285.1">
    <property type="nucleotide sequence ID" value="NZ_UGPP01000001.1"/>
</dbReference>
<accession>A0A378P1U6</accession>
<dbReference type="PROSITE" id="PS51257">
    <property type="entry name" value="PROKAR_LIPOPROTEIN"/>
    <property type="match status" value="1"/>
</dbReference>
<dbReference type="PROSITE" id="PS50983">
    <property type="entry name" value="FE_B12_PBP"/>
    <property type="match status" value="1"/>
</dbReference>
<feature type="domain" description="Fe/B12 periplasmic-binding" evidence="2">
    <location>
        <begin position="59"/>
        <end position="318"/>
    </location>
</feature>
<sequence>MKKLNGLFCILALVICFSVILVGCGSQTEEKNVSSGTDSYLTITDDADRQVVLTKKPERIVPLSASFLEPLHAVDGKIVARVSAKTGIPKEDENLPQVGNVYNINIEKVIEAQPDLVIAYKGMNDKFVSTFEENGIPVVVLEMRTYDQVKHTVDVLGQIAGNPDKAKTLIQDMDNKIAEIKDKLPNEHKRIAILHSTAQNVTVQLEGSIAGSTAEILEFENIAKGLTPLESNPTSAPYSLETLVSANPDVIFVTSMGKLETIKKSMMENVENNPAWQTLPAVKEKRVYFLPQELFLLSPGIHYPEAVETMAKLVYPDKFN</sequence>
<name>A0A378P1U6_9FIRM</name>
<evidence type="ECO:0000259" key="2">
    <source>
        <dbReference type="PROSITE" id="PS50983"/>
    </source>
</evidence>
<protein>
    <submittedName>
        <fullName evidence="3">Staphylococcal iron-regulated protein F</fullName>
    </submittedName>
</protein>